<dbReference type="InterPro" id="IPR017853">
    <property type="entry name" value="GH"/>
</dbReference>
<dbReference type="InterPro" id="IPR001579">
    <property type="entry name" value="Glyco_hydro_18_chit_AS"/>
</dbReference>
<dbReference type="SUPFAM" id="SSF54556">
    <property type="entry name" value="Chitinase insertion domain"/>
    <property type="match status" value="1"/>
</dbReference>
<dbReference type="PROSITE" id="PS51910">
    <property type="entry name" value="GH18_2"/>
    <property type="match status" value="1"/>
</dbReference>
<evidence type="ECO:0000256" key="1">
    <source>
        <dbReference type="ARBA" id="ARBA00022801"/>
    </source>
</evidence>
<dbReference type="Pfam" id="PF00704">
    <property type="entry name" value="Glyco_hydro_18"/>
    <property type="match status" value="1"/>
</dbReference>
<dbReference type="RefSeq" id="XP_022246831.1">
    <property type="nucleotide sequence ID" value="XM_022391123.1"/>
</dbReference>
<accession>A0ABM1ST75</accession>
<evidence type="ECO:0000256" key="2">
    <source>
        <dbReference type="ARBA" id="ARBA00023295"/>
    </source>
</evidence>
<comment type="similarity">
    <text evidence="4">Belongs to the glycosyl hydrolase 18 family.</text>
</comment>
<dbReference type="PROSITE" id="PS01095">
    <property type="entry name" value="GH18_1"/>
    <property type="match status" value="1"/>
</dbReference>
<dbReference type="SUPFAM" id="SSF51445">
    <property type="entry name" value="(Trans)glycosidases"/>
    <property type="match status" value="1"/>
</dbReference>
<dbReference type="Proteomes" id="UP000694941">
    <property type="component" value="Unplaced"/>
</dbReference>
<protein>
    <submittedName>
        <fullName evidence="8">Acidic mammalian chitinase-like isoform X1</fullName>
    </submittedName>
</protein>
<reference evidence="8" key="1">
    <citation type="submission" date="2025-08" db="UniProtKB">
        <authorList>
            <consortium name="RefSeq"/>
        </authorList>
    </citation>
    <scope>IDENTIFICATION</scope>
    <source>
        <tissue evidence="8">Muscle</tissue>
    </source>
</reference>
<evidence type="ECO:0000256" key="5">
    <source>
        <dbReference type="SAM" id="Phobius"/>
    </source>
</evidence>
<keyword evidence="5" id="KW-1133">Transmembrane helix</keyword>
<name>A0ABM1ST75_LIMPO</name>
<feature type="domain" description="GH18" evidence="6">
    <location>
        <begin position="81"/>
        <end position="436"/>
    </location>
</feature>
<evidence type="ECO:0000256" key="3">
    <source>
        <dbReference type="RuleBase" id="RU000489"/>
    </source>
</evidence>
<keyword evidence="5" id="KW-0812">Transmembrane</keyword>
<dbReference type="GeneID" id="106463592"/>
<dbReference type="InterPro" id="IPR029070">
    <property type="entry name" value="Chitinase_insertion_sf"/>
</dbReference>
<dbReference type="SMART" id="SM00636">
    <property type="entry name" value="Glyco_18"/>
    <property type="match status" value="1"/>
</dbReference>
<gene>
    <name evidence="8" type="primary">LOC106463592</name>
</gene>
<dbReference type="PANTHER" id="PTHR11177:SF390">
    <property type="entry name" value="CHITINASE 11"/>
    <property type="match status" value="1"/>
</dbReference>
<dbReference type="Gene3D" id="3.10.50.10">
    <property type="match status" value="1"/>
</dbReference>
<evidence type="ECO:0000313" key="7">
    <source>
        <dbReference type="Proteomes" id="UP000694941"/>
    </source>
</evidence>
<evidence type="ECO:0000256" key="4">
    <source>
        <dbReference type="RuleBase" id="RU004453"/>
    </source>
</evidence>
<proteinExistence type="inferred from homology"/>
<keyword evidence="5" id="KW-0472">Membrane</keyword>
<dbReference type="InterPro" id="IPR001223">
    <property type="entry name" value="Glyco_hydro18_cat"/>
</dbReference>
<dbReference type="InterPro" id="IPR011583">
    <property type="entry name" value="Chitinase_II/V-like_cat"/>
</dbReference>
<sequence length="436" mass="49260">MWEKYFISGLILIIVLTTLALTNSLNYQDSYNINSLKYSAHHERAEKIQQAVFPLLRQNASVDNVRISFPVISGVKTNTDYLLVCYYRWQGEGSQMLQPSKINTTLCTHIIVGFALVKNNTLVPADPSDIHGYELVTGLKKTVPNLKVMLSVGGGGGAKGISPSVSTSQNRAKLISSIISLLSKCNFDGIDIDWEFPVWDGSSLEDKKNFILFLRDLRNAINSERKNYRNKPLLLSVAVAAVLPIMRASYDIPSLAKYVDFINLMSYDYHDFTWYLPFTGHNSPLYKRKDEFGYFATLNTAWSAEEWVKKGMPRSKIMVGIPTYAHTYILATPYIHGFNAPAVGGGEMTYDEACNFVKNGAVRVFDKESQVPYAYKNRTWVGYDDLESVTAKVKWIKSRGFGGVMTFDLNCDDWNSVCDKALPFPLHRRMYELLKT</sequence>
<keyword evidence="2 3" id="KW-0326">Glycosidase</keyword>
<dbReference type="Gene3D" id="3.20.20.80">
    <property type="entry name" value="Glycosidases"/>
    <property type="match status" value="1"/>
</dbReference>
<feature type="transmembrane region" description="Helical" evidence="5">
    <location>
        <begin position="6"/>
        <end position="27"/>
    </location>
</feature>
<dbReference type="PANTHER" id="PTHR11177">
    <property type="entry name" value="CHITINASE"/>
    <property type="match status" value="1"/>
</dbReference>
<organism evidence="7 8">
    <name type="scientific">Limulus polyphemus</name>
    <name type="common">Atlantic horseshoe crab</name>
    <dbReference type="NCBI Taxonomy" id="6850"/>
    <lineage>
        <taxon>Eukaryota</taxon>
        <taxon>Metazoa</taxon>
        <taxon>Ecdysozoa</taxon>
        <taxon>Arthropoda</taxon>
        <taxon>Chelicerata</taxon>
        <taxon>Merostomata</taxon>
        <taxon>Xiphosura</taxon>
        <taxon>Limulidae</taxon>
        <taxon>Limulus</taxon>
    </lineage>
</organism>
<keyword evidence="1 3" id="KW-0378">Hydrolase</keyword>
<evidence type="ECO:0000259" key="6">
    <source>
        <dbReference type="PROSITE" id="PS51910"/>
    </source>
</evidence>
<dbReference type="InterPro" id="IPR050314">
    <property type="entry name" value="Glycosyl_Hydrlase_18"/>
</dbReference>
<keyword evidence="7" id="KW-1185">Reference proteome</keyword>
<evidence type="ECO:0000313" key="8">
    <source>
        <dbReference type="RefSeq" id="XP_022246831.1"/>
    </source>
</evidence>